<dbReference type="AlphaFoldDB" id="F4MMG3"/>
<dbReference type="PANTHER" id="PTHR36454:SF1">
    <property type="entry name" value="DUF1015 DOMAIN-CONTAINING PROTEIN"/>
    <property type="match status" value="1"/>
</dbReference>
<dbReference type="EMBL" id="FQ032824">
    <property type="protein sequence ID" value="CBL87449.1"/>
    <property type="molecule type" value="Genomic_DNA"/>
</dbReference>
<dbReference type="Pfam" id="PF06245">
    <property type="entry name" value="DUF1015"/>
    <property type="match status" value="1"/>
</dbReference>
<evidence type="ECO:0008006" key="3">
    <source>
        <dbReference type="Google" id="ProtNLM"/>
    </source>
</evidence>
<reference evidence="1" key="2">
    <citation type="journal article" date="2012" name="Environ. Microbiol.">
        <title>Genomic content of uncultured Bacteroidetes from contrasting oceanic provinces in the North Atlantic Ocean.</title>
        <authorList>
            <person name="Gomez-Pereira P.R."/>
            <person name="Schuler M."/>
            <person name="Fuchs B.M."/>
            <person name="Bennke C."/>
            <person name="Teeling H."/>
            <person name="Waldmann J."/>
            <person name="Richter M."/>
            <person name="Barbe V."/>
            <person name="Bataille E."/>
            <person name="Glockner F.O."/>
            <person name="Amann R."/>
        </authorList>
    </citation>
    <scope>NUCLEOTIDE SEQUENCE</scope>
</reference>
<reference evidence="1" key="1">
    <citation type="submission" date="2010-05" db="EMBL/GenBank/DDBJ databases">
        <authorList>
            <person name="Genoscope - CEA"/>
        </authorList>
    </citation>
    <scope>NUCLEOTIDE SEQUENCE</scope>
</reference>
<sequence length="415" mass="47570">MITIRPFAALRPKSGLESKIASRPYDVLSSKEARQEAQGNEKSFYRVIKPEINLDPVKPSTKEAAYAAAKNALEEFIREGWLQYDQKESYYIYRQKMMDNDQYGLVCLSSVDDYMNDRIKKHEYTRPAKEEDRIHHMYTIGAHPGPVFLAHHHISELAAIKKSWCASHKPDFSFTSEDDVLHEGWTIEDDQTIEAITALFTKNVSQTYIADGHHRSAASAKVGLRMREEAGDSKESYESFLSVLFDEEELDIWDYNRVIKDLNGYNPTDFLHAIAEHFDITPLEEAYKPQEKYSYGMMLGNQWYRLDLKQTHDVGQGIESLDIQVLSDLVLNPILGIKDQRTDPRIDFVGGIRGMDGLSKRVKSGQWTLAFSIHPVSMKELFDVADSGEVMPPKSTWFEPKLRSGLFINHFNQTS</sequence>
<proteinExistence type="predicted"/>
<dbReference type="EMBL" id="FQ032818">
    <property type="protein sequence ID" value="CBL87326.1"/>
    <property type="molecule type" value="Genomic_DNA"/>
</dbReference>
<dbReference type="PIRSF" id="PIRSF033563">
    <property type="entry name" value="UCP033563"/>
    <property type="match status" value="1"/>
</dbReference>
<name>F4MMG3_9BACT</name>
<organism evidence="1">
    <name type="scientific">uncultured Sphingobacteriia bacterium</name>
    <dbReference type="NCBI Taxonomy" id="246143"/>
    <lineage>
        <taxon>Bacteria</taxon>
        <taxon>Pseudomonadati</taxon>
        <taxon>Bacteroidota</taxon>
        <taxon>Sphingobacteriia</taxon>
        <taxon>environmental samples</taxon>
    </lineage>
</organism>
<evidence type="ECO:0000313" key="1">
    <source>
        <dbReference type="EMBL" id="CBL87326.1"/>
    </source>
</evidence>
<dbReference type="InterPro" id="IPR008323">
    <property type="entry name" value="UCP033563"/>
</dbReference>
<gene>
    <name evidence="1" type="ORF">S18_1049_0007</name>
    <name evidence="2" type="ORF">S18_858_0002</name>
</gene>
<protein>
    <recommendedName>
        <fullName evidence="3">DUF1015 domain-containing protein</fullName>
    </recommendedName>
</protein>
<evidence type="ECO:0000313" key="2">
    <source>
        <dbReference type="EMBL" id="CBL87449.1"/>
    </source>
</evidence>
<accession>F4MMG3</accession>
<dbReference type="PANTHER" id="PTHR36454">
    <property type="entry name" value="LMO2823 PROTEIN"/>
    <property type="match status" value="1"/>
</dbReference>